<feature type="compositionally biased region" description="Low complexity" evidence="8">
    <location>
        <begin position="438"/>
        <end position="458"/>
    </location>
</feature>
<dbReference type="FunFam" id="3.90.70.10:FF:000131">
    <property type="entry name" value="Ubiquitin carboxyl-terminal hydrolase"/>
    <property type="match status" value="1"/>
</dbReference>
<feature type="compositionally biased region" description="Basic and acidic residues" evidence="8">
    <location>
        <begin position="1043"/>
        <end position="1061"/>
    </location>
</feature>
<dbReference type="CDD" id="cd02663">
    <property type="entry name" value="Peptidase_C19G"/>
    <property type="match status" value="1"/>
</dbReference>
<feature type="compositionally biased region" description="Low complexity" evidence="8">
    <location>
        <begin position="889"/>
        <end position="908"/>
    </location>
</feature>
<protein>
    <recommendedName>
        <fullName evidence="3">ubiquitinyl hydrolase 1</fullName>
        <ecNumber evidence="3">3.4.19.12</ecNumber>
    </recommendedName>
</protein>
<dbReference type="SUPFAM" id="SSF54001">
    <property type="entry name" value="Cysteine proteinases"/>
    <property type="match status" value="1"/>
</dbReference>
<feature type="domain" description="USP" evidence="9">
    <location>
        <begin position="311"/>
        <end position="841"/>
    </location>
</feature>
<dbReference type="InterPro" id="IPR050164">
    <property type="entry name" value="Peptidase_C19"/>
</dbReference>
<name>A0AAV5QUT0_9ASCO</name>
<feature type="compositionally biased region" description="Basic and acidic residues" evidence="8">
    <location>
        <begin position="262"/>
        <end position="271"/>
    </location>
</feature>
<keyword evidence="7" id="KW-0175">Coiled coil</keyword>
<evidence type="ECO:0000256" key="7">
    <source>
        <dbReference type="SAM" id="Coils"/>
    </source>
</evidence>
<accession>A0AAV5QUT0</accession>
<feature type="compositionally biased region" description="Polar residues" evidence="8">
    <location>
        <begin position="874"/>
        <end position="883"/>
    </location>
</feature>
<dbReference type="GO" id="GO:0016579">
    <property type="term" value="P:protein deubiquitination"/>
    <property type="evidence" value="ECO:0007669"/>
    <property type="project" value="InterPro"/>
</dbReference>
<dbReference type="GO" id="GO:0005634">
    <property type="term" value="C:nucleus"/>
    <property type="evidence" value="ECO:0007669"/>
    <property type="project" value="TreeGrafter"/>
</dbReference>
<feature type="region of interest" description="Disordered" evidence="8">
    <location>
        <begin position="387"/>
        <end position="463"/>
    </location>
</feature>
<dbReference type="PROSITE" id="PS50235">
    <property type="entry name" value="USP_3"/>
    <property type="match status" value="1"/>
</dbReference>
<dbReference type="RefSeq" id="XP_064855549.1">
    <property type="nucleotide sequence ID" value="XM_064999477.1"/>
</dbReference>
<dbReference type="GO" id="GO:0006508">
    <property type="term" value="P:proteolysis"/>
    <property type="evidence" value="ECO:0007669"/>
    <property type="project" value="UniProtKB-KW"/>
</dbReference>
<feature type="region of interest" description="Disordered" evidence="8">
    <location>
        <begin position="74"/>
        <end position="111"/>
    </location>
</feature>
<comment type="similarity">
    <text evidence="2">Belongs to the peptidase C19 family.</text>
</comment>
<organism evidence="10 11">
    <name type="scientific">Saccharomycopsis crataegensis</name>
    <dbReference type="NCBI Taxonomy" id="43959"/>
    <lineage>
        <taxon>Eukaryota</taxon>
        <taxon>Fungi</taxon>
        <taxon>Dikarya</taxon>
        <taxon>Ascomycota</taxon>
        <taxon>Saccharomycotina</taxon>
        <taxon>Saccharomycetes</taxon>
        <taxon>Saccharomycopsidaceae</taxon>
        <taxon>Saccharomycopsis</taxon>
    </lineage>
</organism>
<dbReference type="GO" id="GO:0004843">
    <property type="term" value="F:cysteine-type deubiquitinase activity"/>
    <property type="evidence" value="ECO:0007669"/>
    <property type="project" value="UniProtKB-EC"/>
</dbReference>
<evidence type="ECO:0000256" key="2">
    <source>
        <dbReference type="ARBA" id="ARBA00009085"/>
    </source>
</evidence>
<dbReference type="Gene3D" id="3.90.70.10">
    <property type="entry name" value="Cysteine proteinases"/>
    <property type="match status" value="2"/>
</dbReference>
<evidence type="ECO:0000256" key="6">
    <source>
        <dbReference type="ARBA" id="ARBA00022807"/>
    </source>
</evidence>
<keyword evidence="11" id="KW-1185">Reference proteome</keyword>
<feature type="coiled-coil region" evidence="7">
    <location>
        <begin position="614"/>
        <end position="641"/>
    </location>
</feature>
<dbReference type="InterPro" id="IPR028889">
    <property type="entry name" value="USP"/>
</dbReference>
<evidence type="ECO:0000313" key="10">
    <source>
        <dbReference type="EMBL" id="GMM38554.1"/>
    </source>
</evidence>
<evidence type="ECO:0000256" key="4">
    <source>
        <dbReference type="ARBA" id="ARBA00022670"/>
    </source>
</evidence>
<feature type="region of interest" description="Disordered" evidence="8">
    <location>
        <begin position="874"/>
        <end position="912"/>
    </location>
</feature>
<dbReference type="PANTHER" id="PTHR24006:SF733">
    <property type="entry name" value="RE52890P"/>
    <property type="match status" value="1"/>
</dbReference>
<dbReference type="Proteomes" id="UP001360560">
    <property type="component" value="Unassembled WGS sequence"/>
</dbReference>
<proteinExistence type="inferred from homology"/>
<evidence type="ECO:0000256" key="8">
    <source>
        <dbReference type="SAM" id="MobiDB-lite"/>
    </source>
</evidence>
<evidence type="ECO:0000256" key="3">
    <source>
        <dbReference type="ARBA" id="ARBA00012759"/>
    </source>
</evidence>
<dbReference type="EMBL" id="BTFZ01000020">
    <property type="protein sequence ID" value="GMM38554.1"/>
    <property type="molecule type" value="Genomic_DNA"/>
</dbReference>
<feature type="region of interest" description="Disordered" evidence="8">
    <location>
        <begin position="929"/>
        <end position="1078"/>
    </location>
</feature>
<feature type="region of interest" description="Disordered" evidence="8">
    <location>
        <begin position="1"/>
        <end position="41"/>
    </location>
</feature>
<dbReference type="PROSITE" id="PS00972">
    <property type="entry name" value="USP_1"/>
    <property type="match status" value="1"/>
</dbReference>
<dbReference type="GO" id="GO:0005829">
    <property type="term" value="C:cytosol"/>
    <property type="evidence" value="ECO:0007669"/>
    <property type="project" value="TreeGrafter"/>
</dbReference>
<dbReference type="InterPro" id="IPR038765">
    <property type="entry name" value="Papain-like_cys_pep_sf"/>
</dbReference>
<dbReference type="GeneID" id="90076542"/>
<evidence type="ECO:0000259" key="9">
    <source>
        <dbReference type="PROSITE" id="PS50235"/>
    </source>
</evidence>
<comment type="catalytic activity">
    <reaction evidence="1">
        <text>Thiol-dependent hydrolysis of ester, thioester, amide, peptide and isopeptide bonds formed by the C-terminal Gly of ubiquitin (a 76-residue protein attached to proteins as an intracellular targeting signal).</text>
        <dbReference type="EC" id="3.4.19.12"/>
    </reaction>
</comment>
<dbReference type="PANTHER" id="PTHR24006">
    <property type="entry name" value="UBIQUITIN CARBOXYL-TERMINAL HYDROLASE"/>
    <property type="match status" value="1"/>
</dbReference>
<feature type="compositionally biased region" description="Basic and acidic residues" evidence="8">
    <location>
        <begin position="427"/>
        <end position="437"/>
    </location>
</feature>
<keyword evidence="6" id="KW-0788">Thiol protease</keyword>
<feature type="compositionally biased region" description="Low complexity" evidence="8">
    <location>
        <begin position="392"/>
        <end position="402"/>
    </location>
</feature>
<keyword evidence="4 10" id="KW-0645">Protease</keyword>
<evidence type="ECO:0000313" key="11">
    <source>
        <dbReference type="Proteomes" id="UP001360560"/>
    </source>
</evidence>
<sequence length="1078" mass="120665">MAFKRLIGTKPTSHVHAQDNHSNAKEPNNSFPTRSIPQIHDTSNDQKDLYTLMGDMSPPKSGFFSKTRLNSFSKKNGNSKHVNINGLADETKAPKDQLIASNPIDDDRTKMPAHRGSEAAVEDDLHNNLVNGLSGLSLSEKYREMYDENESAVEFTDAINSEGNWENQNMVGIDIENEENSVTSFDADHIKKTFGSASLGIGDANALVFNPTDYNNDQASRKTTSTTTSVATTAIPFPESVTNDTNNVNGINLENIGGESKSANKPERENPKTLSEPFVPNSSPKIQRFEPNGVEEINFDLPFGDGSMKIYGMENFGASCYCNSIVQSLYYTPLFRKYILSLPSELNDEILKDERIRKTEMPGSKTHHFTAAVKNNKIDSETGDLVDKAKDANNNGNSNSNDNNKDKHESQNNSDGTKIGRRMSFFGKKDKSKDDRSSNNTSRNNSISVNSNNDDNSNQPVNSVTSSTLYTLAHDGHLQSGETIIYRSKSNIPGLKDLKLGFEVSNRNVTVVGVVDDPNATAEQRKRRALIDGPILNLDSSLTANHSETMFDALKDIFECMVENSSQIGVVSPMHLVEVLKKENELFRSMMHQDAHEFFNYLLNSVFEQIDVYYEKKKEQLQKLKVDKKTYDAQASILNKEMKFSSELFEGLLTSQTKCLRCERISSRDEKFLDLSIDTEHNSSVTACLKQFSKKEILCEDNKFYCEYCSSLQEATKRMVVKKLPKILTLHLKRFKYSEKLNRNTKLFHRVSYPLYLRLFNTLDTEDANTDDKIYELYSVVVHIGGGPYHGHYVSCVKTEHSGWLLFDDETVESIDENFVLKFFGDGPGLASAYILLYKEITEEEYLKKTLFQDLCLELEDELAEEMNYQNTREFKNGNSYAHNHSKSRTGSTSSNSRPPSSRGSNNKDTGIIHEEKIIGNFKIPDLSKRKESITETPETEYPGPIRPINIPKKKSFGAISPLSPGTIIHNSSSTGKEEETQSKSFKRTKSISLKSPIHASFKFGSLNGISNGDANKGRESNDTSTASTSTNESQNADAITSELKDGDAPNDKAPEDEVPKTKRKSIFGFNKKPKSKK</sequence>
<dbReference type="InterPro" id="IPR001394">
    <property type="entry name" value="Peptidase_C19_UCH"/>
</dbReference>
<dbReference type="EC" id="3.4.19.12" evidence="3"/>
<dbReference type="PROSITE" id="PS00973">
    <property type="entry name" value="USP_2"/>
    <property type="match status" value="1"/>
</dbReference>
<keyword evidence="5" id="KW-0378">Hydrolase</keyword>
<dbReference type="AlphaFoldDB" id="A0AAV5QUT0"/>
<feature type="compositionally biased region" description="Basic residues" evidence="8">
    <location>
        <begin position="1062"/>
        <end position="1078"/>
    </location>
</feature>
<gene>
    <name evidence="10" type="ORF">DASC09_058930</name>
</gene>
<feature type="region of interest" description="Disordered" evidence="8">
    <location>
        <begin position="253"/>
        <end position="282"/>
    </location>
</feature>
<evidence type="ECO:0000256" key="5">
    <source>
        <dbReference type="ARBA" id="ARBA00022801"/>
    </source>
</evidence>
<dbReference type="InterPro" id="IPR018200">
    <property type="entry name" value="USP_CS"/>
</dbReference>
<feature type="compositionally biased region" description="Polar residues" evidence="8">
    <location>
        <begin position="25"/>
        <end position="36"/>
    </location>
</feature>
<comment type="caution">
    <text evidence="10">The sequence shown here is derived from an EMBL/GenBank/DDBJ whole genome shotgun (WGS) entry which is preliminary data.</text>
</comment>
<feature type="compositionally biased region" description="Low complexity" evidence="8">
    <location>
        <begin position="1023"/>
        <end position="1034"/>
    </location>
</feature>
<dbReference type="Pfam" id="PF00443">
    <property type="entry name" value="UCH"/>
    <property type="match status" value="1"/>
</dbReference>
<evidence type="ECO:0000256" key="1">
    <source>
        <dbReference type="ARBA" id="ARBA00000707"/>
    </source>
</evidence>
<reference evidence="10 11" key="1">
    <citation type="journal article" date="2023" name="Elife">
        <title>Identification of key yeast species and microbe-microbe interactions impacting larval growth of Drosophila in the wild.</title>
        <authorList>
            <person name="Mure A."/>
            <person name="Sugiura Y."/>
            <person name="Maeda R."/>
            <person name="Honda K."/>
            <person name="Sakurai N."/>
            <person name="Takahashi Y."/>
            <person name="Watada M."/>
            <person name="Katoh T."/>
            <person name="Gotoh A."/>
            <person name="Gotoh Y."/>
            <person name="Taniguchi I."/>
            <person name="Nakamura K."/>
            <person name="Hayashi T."/>
            <person name="Katayama T."/>
            <person name="Uemura T."/>
            <person name="Hattori Y."/>
        </authorList>
    </citation>
    <scope>NUCLEOTIDE SEQUENCE [LARGE SCALE GENOMIC DNA]</scope>
    <source>
        <strain evidence="10 11">SC-9</strain>
    </source>
</reference>